<dbReference type="RefSeq" id="WP_059055784.1">
    <property type="nucleotide sequence ID" value="NZ_LOJF01000011.1"/>
</dbReference>
<organism evidence="2 3">
    <name type="scientific">Tractidigestivibacter scatoligenes</name>
    <name type="common">Olsenella scatoligenes</name>
    <dbReference type="NCBI Taxonomy" id="1299998"/>
    <lineage>
        <taxon>Bacteria</taxon>
        <taxon>Bacillati</taxon>
        <taxon>Actinomycetota</taxon>
        <taxon>Coriobacteriia</taxon>
        <taxon>Coriobacteriales</taxon>
        <taxon>Atopobiaceae</taxon>
        <taxon>Tractidigestivibacter</taxon>
    </lineage>
</organism>
<dbReference type="STRING" id="1299998.AUL39_09845"/>
<dbReference type="SUPFAM" id="SSF52266">
    <property type="entry name" value="SGNH hydrolase"/>
    <property type="match status" value="1"/>
</dbReference>
<dbReference type="EMBL" id="LOJF01000011">
    <property type="protein sequence ID" value="KUH57965.1"/>
    <property type="molecule type" value="Genomic_DNA"/>
</dbReference>
<dbReference type="Pfam" id="PF13472">
    <property type="entry name" value="Lipase_GDSL_2"/>
    <property type="match status" value="1"/>
</dbReference>
<evidence type="ECO:0000259" key="1">
    <source>
        <dbReference type="PROSITE" id="PS51186"/>
    </source>
</evidence>
<dbReference type="Pfam" id="PF08445">
    <property type="entry name" value="FR47"/>
    <property type="match status" value="1"/>
</dbReference>
<reference evidence="2 3" key="1">
    <citation type="submission" date="2015-12" db="EMBL/GenBank/DDBJ databases">
        <title>Draft Genome Sequence of Olsenella scatoligenes SK9K4T; a Producer of 3-Methylindole- (skatole) and 4-Methylphenol- (p-cresol) Isolated from Pig Feces.</title>
        <authorList>
            <person name="Li X."/>
            <person name="Borg B."/>
            <person name="Canibe N."/>
        </authorList>
    </citation>
    <scope>NUCLEOTIDE SEQUENCE [LARGE SCALE GENOMIC DNA]</scope>
    <source>
        <strain evidence="2 3">SK9K4</strain>
    </source>
</reference>
<dbReference type="AlphaFoldDB" id="A0A100YUL0"/>
<dbReference type="InterPro" id="IPR000182">
    <property type="entry name" value="GNAT_dom"/>
</dbReference>
<dbReference type="InterPro" id="IPR013653">
    <property type="entry name" value="GCN5-like_dom"/>
</dbReference>
<dbReference type="InterPro" id="IPR013830">
    <property type="entry name" value="SGNH_hydro"/>
</dbReference>
<protein>
    <recommendedName>
        <fullName evidence="1">N-acetyltransferase domain-containing protein</fullName>
    </recommendedName>
</protein>
<proteinExistence type="predicted"/>
<sequence length="618" mass="67342">MSVSELMDEKDMADLLVSVPAEGLLHGAVWTEPLGRGWTHPWRFAKSQLKAIGSCRAWHPGLYRAMAACTAGVTVEFETDSSAIVLEARVEPFPRGSREVLDEAAECAFAPDGPLDGFSCDVDGRHLPCVLPEENRDGVTRVEFALDDPNEAPESNLQRLPGMGRHHHVRVWLPCLTSCDLRHVVGDGNVIEAVPARDQLLVIGDSIAQGFVAGDPAHNWPALLATRLGMDVLNQGIGGQVFLPGSTVGLADEASPAAVVVELGENYRYEPCQEMRISRDIRTSLFEVAEAWPEASTWTLTPLWHLDETHPTHRGSCFAAVPDLIRTAVAANPGMHLVEGSRLLQASPVLMADGYEHPNADGSAVIAERLAYIMDALAEPAETRRARAIGLLSDGPHEAFPILECARRGIGEVLVAEKGVCLLEVPRHGTFVWGTSRKAMREALDVFASRDLVCVLGSAPVHDVRRDLGLTEDAPCNMVVYEKKGRLEVDPTLDIRTLTPAYAELVASHYSHPEYLAPGELEDILARGLVLGGFEAGRLCAFIGEHPEGAIGMLEVFPEQRRRGWATALESAKINEQLDRGLVPWGEVWPDNQASIALQEKLGLTVYPEKGMHFMSRP</sequence>
<accession>A0A100YUL0</accession>
<gene>
    <name evidence="2" type="ORF">AUL39_09845</name>
</gene>
<evidence type="ECO:0000313" key="2">
    <source>
        <dbReference type="EMBL" id="KUH57965.1"/>
    </source>
</evidence>
<keyword evidence="3" id="KW-1185">Reference proteome</keyword>
<feature type="domain" description="N-acetyltransferase" evidence="1">
    <location>
        <begin position="493"/>
        <end position="618"/>
    </location>
</feature>
<evidence type="ECO:0000313" key="3">
    <source>
        <dbReference type="Proteomes" id="UP000054078"/>
    </source>
</evidence>
<dbReference type="InterPro" id="IPR016181">
    <property type="entry name" value="Acyl_CoA_acyltransferase"/>
</dbReference>
<dbReference type="Gene3D" id="3.40.50.1110">
    <property type="entry name" value="SGNH hydrolase"/>
    <property type="match status" value="1"/>
</dbReference>
<dbReference type="Gene3D" id="2.60.120.260">
    <property type="entry name" value="Galactose-binding domain-like"/>
    <property type="match status" value="1"/>
</dbReference>
<dbReference type="Proteomes" id="UP000054078">
    <property type="component" value="Unassembled WGS sequence"/>
</dbReference>
<dbReference type="PROSITE" id="PS51186">
    <property type="entry name" value="GNAT"/>
    <property type="match status" value="1"/>
</dbReference>
<dbReference type="SUPFAM" id="SSF55729">
    <property type="entry name" value="Acyl-CoA N-acyltransferases (Nat)"/>
    <property type="match status" value="1"/>
</dbReference>
<name>A0A100YUL0_TRASO</name>
<dbReference type="OrthoDB" id="3185958at2"/>
<dbReference type="GO" id="GO:0016747">
    <property type="term" value="F:acyltransferase activity, transferring groups other than amino-acyl groups"/>
    <property type="evidence" value="ECO:0007669"/>
    <property type="project" value="InterPro"/>
</dbReference>
<dbReference type="Gene3D" id="3.40.630.30">
    <property type="match status" value="1"/>
</dbReference>
<comment type="caution">
    <text evidence="2">The sequence shown here is derived from an EMBL/GenBank/DDBJ whole genome shotgun (WGS) entry which is preliminary data.</text>
</comment>
<dbReference type="InterPro" id="IPR036514">
    <property type="entry name" value="SGNH_hydro_sf"/>
</dbReference>